<dbReference type="Proteomes" id="UP000701853">
    <property type="component" value="Chromosome 8"/>
</dbReference>
<organism evidence="1 2">
    <name type="scientific">Gossypium anomalum</name>
    <dbReference type="NCBI Taxonomy" id="47600"/>
    <lineage>
        <taxon>Eukaryota</taxon>
        <taxon>Viridiplantae</taxon>
        <taxon>Streptophyta</taxon>
        <taxon>Embryophyta</taxon>
        <taxon>Tracheophyta</taxon>
        <taxon>Spermatophyta</taxon>
        <taxon>Magnoliopsida</taxon>
        <taxon>eudicotyledons</taxon>
        <taxon>Gunneridae</taxon>
        <taxon>Pentapetalae</taxon>
        <taxon>rosids</taxon>
        <taxon>malvids</taxon>
        <taxon>Malvales</taxon>
        <taxon>Malvaceae</taxon>
        <taxon>Malvoideae</taxon>
        <taxon>Gossypium</taxon>
    </lineage>
</organism>
<evidence type="ECO:0000313" key="2">
    <source>
        <dbReference type="Proteomes" id="UP000701853"/>
    </source>
</evidence>
<dbReference type="PANTHER" id="PTHR33067:SF35">
    <property type="entry name" value="ASPARTIC PEPTIDASE DDI1-TYPE DOMAIN-CONTAINING PROTEIN"/>
    <property type="match status" value="1"/>
</dbReference>
<gene>
    <name evidence="1" type="ORF">CXB51_019760</name>
</gene>
<dbReference type="InterPro" id="IPR021109">
    <property type="entry name" value="Peptidase_aspartic_dom_sf"/>
</dbReference>
<evidence type="ECO:0008006" key="3">
    <source>
        <dbReference type="Google" id="ProtNLM"/>
    </source>
</evidence>
<dbReference type="EMBL" id="JAHUZN010000008">
    <property type="protein sequence ID" value="KAG8486469.1"/>
    <property type="molecule type" value="Genomic_DNA"/>
</dbReference>
<dbReference type="AlphaFoldDB" id="A0A8J5ZE85"/>
<comment type="caution">
    <text evidence="1">The sequence shown here is derived from an EMBL/GenBank/DDBJ whole genome shotgun (WGS) entry which is preliminary data.</text>
</comment>
<accession>A0A8J5ZE85</accession>
<dbReference type="Gene3D" id="2.40.70.10">
    <property type="entry name" value="Acid Proteases"/>
    <property type="match status" value="1"/>
</dbReference>
<evidence type="ECO:0000313" key="1">
    <source>
        <dbReference type="EMBL" id="KAG8486469.1"/>
    </source>
</evidence>
<protein>
    <recommendedName>
        <fullName evidence="3">Retrotransposon gag domain-containing protein</fullName>
    </recommendedName>
</protein>
<name>A0A8J5ZE85_9ROSI</name>
<dbReference type="PANTHER" id="PTHR33067">
    <property type="entry name" value="RNA-DIRECTED DNA POLYMERASE-RELATED"/>
    <property type="match status" value="1"/>
</dbReference>
<proteinExistence type="predicted"/>
<sequence length="359" mass="40660">MDFETLYDAWERYNDLLKRCPHHGLPLWLQVQTFYNGVNPSTRQLIDAAAGGTLNNKTLEEAYEFIEEMSLNNYQWQVMRIKPTKAAGVFNLDTVTMLSNQVELLNKKIDDLYGFTQVRGTIPTSREVAKEIKGHNIPQNIETTLKNQQASIQGLETQIGQLTKLISEQPQGSLPSNTKSNPREQLNAITIRDEKGLVEPKLEPRQGIMMPNAIQFLKELLANKRKLDEASHVELNAVCSVILQNKLPKKLKDPGSFTIPCLIGSLNVNNALADLGASINVMPYKMFKQLDMEEDSDVPLILGRPFLATARTIIDVGTGELILRESPRKNVMEPYSNPCHKNRATHEERRLQINELDEW</sequence>
<reference evidence="1 2" key="1">
    <citation type="journal article" date="2021" name="bioRxiv">
        <title>The Gossypium anomalum genome as a resource for cotton improvement and evolutionary analysis of hybrid incompatibility.</title>
        <authorList>
            <person name="Grover C.E."/>
            <person name="Yuan D."/>
            <person name="Arick M.A."/>
            <person name="Miller E.R."/>
            <person name="Hu G."/>
            <person name="Peterson D.G."/>
            <person name="Wendel J.F."/>
            <person name="Udall J.A."/>
        </authorList>
    </citation>
    <scope>NUCLEOTIDE SEQUENCE [LARGE SCALE GENOMIC DNA]</scope>
    <source>
        <strain evidence="1">JFW-Udall</strain>
        <tissue evidence="1">Leaf</tissue>
    </source>
</reference>
<keyword evidence="2" id="KW-1185">Reference proteome</keyword>
<dbReference type="OrthoDB" id="851261at2759"/>